<protein>
    <submittedName>
        <fullName evidence="4">PepSY-associated TM helix domain-containing protein</fullName>
    </submittedName>
</protein>
<dbReference type="Pfam" id="PF03929">
    <property type="entry name" value="PepSY_TM"/>
    <property type="match status" value="1"/>
</dbReference>
<evidence type="ECO:0000313" key="5">
    <source>
        <dbReference type="Proteomes" id="UP001589610"/>
    </source>
</evidence>
<feature type="compositionally biased region" description="Low complexity" evidence="1">
    <location>
        <begin position="11"/>
        <end position="32"/>
    </location>
</feature>
<dbReference type="Proteomes" id="UP001589610">
    <property type="component" value="Unassembled WGS sequence"/>
</dbReference>
<dbReference type="InterPro" id="IPR005625">
    <property type="entry name" value="PepSY-ass_TM"/>
</dbReference>
<feature type="region of interest" description="Disordered" evidence="1">
    <location>
        <begin position="281"/>
        <end position="300"/>
    </location>
</feature>
<feature type="transmembrane region" description="Helical" evidence="2">
    <location>
        <begin position="239"/>
        <end position="257"/>
    </location>
</feature>
<feature type="compositionally biased region" description="Gly residues" evidence="1">
    <location>
        <begin position="524"/>
        <end position="550"/>
    </location>
</feature>
<evidence type="ECO:0000256" key="2">
    <source>
        <dbReference type="SAM" id="Phobius"/>
    </source>
</evidence>
<organism evidence="4 5">
    <name type="scientific">Streptosporangium vulgare</name>
    <dbReference type="NCBI Taxonomy" id="46190"/>
    <lineage>
        <taxon>Bacteria</taxon>
        <taxon>Bacillati</taxon>
        <taxon>Actinomycetota</taxon>
        <taxon>Actinomycetes</taxon>
        <taxon>Streptosporangiales</taxon>
        <taxon>Streptosporangiaceae</taxon>
        <taxon>Streptosporangium</taxon>
    </lineage>
</organism>
<dbReference type="EMBL" id="JBHMBS010000004">
    <property type="protein sequence ID" value="MFB9675946.1"/>
    <property type="molecule type" value="Genomic_DNA"/>
</dbReference>
<sequence length="550" mass="57300">MTSDVEIQPETGPSGSSPAPASVTPVSSVSPAPSTWATLRSLLLRLHFYAGILVAPFLLVAATTGLLYAASFQLEKVVHSHELTVPVPAGQQKLPLARQVAAATAAHPGGTIGAVWTYDEPDATTRVLFNDPGLPESVRTAVFVDPYTAQVRGTLESYGSSGALPVRTWISQLHRHLHLGEPGRVYSEMAASWLWLVALGGLVLWLTRRRRAGRRLRRVVAPERGARGLRKTLSWHGSVGLWALVGLLALSATGLTWSKYAGVNVDVIQRAIGWGTPSMPVSGGHGDHGGHAGGDAGATTAADPDQVVRAATGKGLSGPLEIVWPAESGDPYVVKETDRLWPQRNDQVAVDAGGQAVAELRFDDFPIGAKLTRWGIDGHMGVLFGLVNQILLAALAVALISVIVWGYRMWWLRRPTRGFGVPYERGGLRRLPLAVVLPLAAVAIAVGVFLPLLGISLLAFLVVDVVLARVAASRAGRPETGGPGEHGEHGELGGHGGHGGHGEPGESGASGEQPGEVGEVGEPGEPGGLEKAGGPDGPGELGRSGAGVPG</sequence>
<dbReference type="InterPro" id="IPR025711">
    <property type="entry name" value="PepSY"/>
</dbReference>
<keyword evidence="2" id="KW-0812">Transmembrane</keyword>
<evidence type="ECO:0000259" key="3">
    <source>
        <dbReference type="Pfam" id="PF03413"/>
    </source>
</evidence>
<feature type="region of interest" description="Disordered" evidence="1">
    <location>
        <begin position="1"/>
        <end position="32"/>
    </location>
</feature>
<keyword evidence="5" id="KW-1185">Reference proteome</keyword>
<feature type="transmembrane region" description="Helical" evidence="2">
    <location>
        <begin position="390"/>
        <end position="410"/>
    </location>
</feature>
<evidence type="ECO:0000313" key="4">
    <source>
        <dbReference type="EMBL" id="MFB9675946.1"/>
    </source>
</evidence>
<comment type="caution">
    <text evidence="4">The sequence shown here is derived from an EMBL/GenBank/DDBJ whole genome shotgun (WGS) entry which is preliminary data.</text>
</comment>
<dbReference type="Pfam" id="PF03413">
    <property type="entry name" value="PepSY"/>
    <property type="match status" value="1"/>
</dbReference>
<gene>
    <name evidence="4" type="ORF">ACFFRH_10645</name>
</gene>
<dbReference type="RefSeq" id="WP_386155943.1">
    <property type="nucleotide sequence ID" value="NZ_JBHMBS010000004.1"/>
</dbReference>
<keyword evidence="2" id="KW-1133">Transmembrane helix</keyword>
<keyword evidence="2" id="KW-0472">Membrane</keyword>
<feature type="region of interest" description="Disordered" evidence="1">
    <location>
        <begin position="475"/>
        <end position="550"/>
    </location>
</feature>
<feature type="transmembrane region" description="Helical" evidence="2">
    <location>
        <begin position="431"/>
        <end position="449"/>
    </location>
</feature>
<dbReference type="PANTHER" id="PTHR34219">
    <property type="entry name" value="IRON-REGULATED INNER MEMBRANE PROTEIN-RELATED"/>
    <property type="match status" value="1"/>
</dbReference>
<evidence type="ECO:0000256" key="1">
    <source>
        <dbReference type="SAM" id="MobiDB-lite"/>
    </source>
</evidence>
<accession>A0ABV5TCA3</accession>
<feature type="transmembrane region" description="Helical" evidence="2">
    <location>
        <begin position="48"/>
        <end position="70"/>
    </location>
</feature>
<feature type="transmembrane region" description="Helical" evidence="2">
    <location>
        <begin position="190"/>
        <end position="207"/>
    </location>
</feature>
<feature type="domain" description="PepSY" evidence="3">
    <location>
        <begin position="93"/>
        <end position="154"/>
    </location>
</feature>
<dbReference type="PANTHER" id="PTHR34219:SF1">
    <property type="entry name" value="PEPSY DOMAIN-CONTAINING PROTEIN"/>
    <property type="match status" value="1"/>
</dbReference>
<proteinExistence type="predicted"/>
<feature type="compositionally biased region" description="Low complexity" evidence="1">
    <location>
        <begin position="506"/>
        <end position="517"/>
    </location>
</feature>
<reference evidence="4 5" key="1">
    <citation type="submission" date="2024-09" db="EMBL/GenBank/DDBJ databases">
        <authorList>
            <person name="Sun Q."/>
            <person name="Mori K."/>
        </authorList>
    </citation>
    <scope>NUCLEOTIDE SEQUENCE [LARGE SCALE GENOMIC DNA]</scope>
    <source>
        <strain evidence="4 5">JCM 3028</strain>
    </source>
</reference>
<name>A0ABV5TCA3_9ACTN</name>